<keyword evidence="9" id="KW-1185">Reference proteome</keyword>
<protein>
    <submittedName>
        <fullName evidence="8">Choline dehydrogenase</fullName>
    </submittedName>
</protein>
<comment type="cofactor">
    <cofactor evidence="1">
        <name>FAD</name>
        <dbReference type="ChEBI" id="CHEBI:57692"/>
    </cofactor>
</comment>
<dbReference type="SUPFAM" id="SSF51905">
    <property type="entry name" value="FAD/NAD(P)-binding domain"/>
    <property type="match status" value="1"/>
</dbReference>
<name>A0A0B3RKC0_9RHOB</name>
<dbReference type="Pfam" id="PF00732">
    <property type="entry name" value="GMC_oxred_N"/>
    <property type="match status" value="1"/>
</dbReference>
<proteinExistence type="inferred from homology"/>
<dbReference type="GO" id="GO:0016614">
    <property type="term" value="F:oxidoreductase activity, acting on CH-OH group of donors"/>
    <property type="evidence" value="ECO:0007669"/>
    <property type="project" value="InterPro"/>
</dbReference>
<dbReference type="Gene3D" id="3.50.50.60">
    <property type="entry name" value="FAD/NAD(P)-binding domain"/>
    <property type="match status" value="1"/>
</dbReference>
<dbReference type="SUPFAM" id="SSF54373">
    <property type="entry name" value="FAD-linked reductases, C-terminal domain"/>
    <property type="match status" value="1"/>
</dbReference>
<evidence type="ECO:0000256" key="2">
    <source>
        <dbReference type="ARBA" id="ARBA00010790"/>
    </source>
</evidence>
<keyword evidence="3 5" id="KW-0285">Flavoprotein</keyword>
<evidence type="ECO:0000313" key="9">
    <source>
        <dbReference type="Proteomes" id="UP000030960"/>
    </source>
</evidence>
<evidence type="ECO:0000256" key="3">
    <source>
        <dbReference type="ARBA" id="ARBA00022630"/>
    </source>
</evidence>
<dbReference type="EMBL" id="JSUQ01000016">
    <property type="protein sequence ID" value="KHQ51700.1"/>
    <property type="molecule type" value="Genomic_DNA"/>
</dbReference>
<sequence length="530" mass="57516">MSDLKADFVIVGGGSAGCVLANRLSAGGQFSVILVEAGRASRPLMSKVPLGVGRAWSDPRHNWNDHSAPEPGLDGRHLTLTRGRLLGGSGAINAMNFVRGAAADFDAWHSLGLPGWSAEEMARHFRATERTAAGLSSPTRGDSGPIDVTETPVRDGLIEAWMKALQGQGVKRLDDYNADLTAGVGRAQFNIARGRRRDPRVAYLDPACRRKNLRVLGEHHALRITVRDGRAADVLARYRGVLRRIAARREVIVAAGSYGSPHLLQLSGIGPGATLQAAGIPPVMVNDRIGCNLWDHPRVAIEYARCPSYMHRLLRWDRLLIRFAQALVLRSGPATWPLAAAHLFMVSSPARNSPDMQVLLRLFDPTLQPWLLKAPDGDRWGMVVCLVQPESRGHVRTLSDDPAQAPEVVTGILSEESDMARMVATCEALRQAMRVPEMTRWASEELSPGPSVSTKADWRDFMRKTSGTIFHPGGTCAMGEVVDHRLRLRGVAGLRVVDASVMPLPVTGNIHAAVLAVAEKAAGMIRQDAR</sequence>
<dbReference type="PIRSF" id="PIRSF000137">
    <property type="entry name" value="Alcohol_oxidase"/>
    <property type="match status" value="1"/>
</dbReference>
<dbReference type="InterPro" id="IPR012132">
    <property type="entry name" value="GMC_OxRdtase"/>
</dbReference>
<evidence type="ECO:0000313" key="8">
    <source>
        <dbReference type="EMBL" id="KHQ51700.1"/>
    </source>
</evidence>
<dbReference type="PANTHER" id="PTHR11552">
    <property type="entry name" value="GLUCOSE-METHANOL-CHOLINE GMC OXIDOREDUCTASE"/>
    <property type="match status" value="1"/>
</dbReference>
<keyword evidence="4 5" id="KW-0274">FAD</keyword>
<accession>A0A0B3RKC0</accession>
<evidence type="ECO:0000259" key="6">
    <source>
        <dbReference type="PROSITE" id="PS00623"/>
    </source>
</evidence>
<dbReference type="Proteomes" id="UP000030960">
    <property type="component" value="Unassembled WGS sequence"/>
</dbReference>
<feature type="domain" description="Glucose-methanol-choline oxidoreductase N-terminal" evidence="6">
    <location>
        <begin position="83"/>
        <end position="106"/>
    </location>
</feature>
<reference evidence="8 9" key="1">
    <citation type="submission" date="2014-10" db="EMBL/GenBank/DDBJ databases">
        <title>Genome sequence of Ponticoccus sp. strain UMTAT08 isolated from clonal culture of toxic dinoflagellate Alexandrium tamiyavanichii.</title>
        <authorList>
            <person name="Gan H.Y."/>
            <person name="Muhd D.-D."/>
            <person name="Mohd Noor M.E."/>
            <person name="Yeong Y.S."/>
            <person name="Usup G."/>
        </authorList>
    </citation>
    <scope>NUCLEOTIDE SEQUENCE [LARGE SCALE GENOMIC DNA]</scope>
    <source>
        <strain evidence="8 9">UMTAT08</strain>
    </source>
</reference>
<feature type="domain" description="Glucose-methanol-choline oxidoreductase N-terminal" evidence="7">
    <location>
        <begin position="256"/>
        <end position="270"/>
    </location>
</feature>
<dbReference type="PANTHER" id="PTHR11552:SF147">
    <property type="entry name" value="CHOLINE DEHYDROGENASE, MITOCHONDRIAL"/>
    <property type="match status" value="1"/>
</dbReference>
<dbReference type="AlphaFoldDB" id="A0A0B3RKC0"/>
<dbReference type="InterPro" id="IPR007867">
    <property type="entry name" value="GMC_OxRtase_C"/>
</dbReference>
<dbReference type="PROSITE" id="PS51257">
    <property type="entry name" value="PROKAR_LIPOPROTEIN"/>
    <property type="match status" value="1"/>
</dbReference>
<gene>
    <name evidence="8" type="ORF">OA50_03863</name>
</gene>
<dbReference type="Gene3D" id="3.30.560.10">
    <property type="entry name" value="Glucose Oxidase, domain 3"/>
    <property type="match status" value="1"/>
</dbReference>
<evidence type="ECO:0000256" key="5">
    <source>
        <dbReference type="RuleBase" id="RU003968"/>
    </source>
</evidence>
<evidence type="ECO:0000256" key="4">
    <source>
        <dbReference type="ARBA" id="ARBA00022827"/>
    </source>
</evidence>
<dbReference type="InterPro" id="IPR036188">
    <property type="entry name" value="FAD/NAD-bd_sf"/>
</dbReference>
<dbReference type="InterPro" id="IPR000172">
    <property type="entry name" value="GMC_OxRdtase_N"/>
</dbReference>
<dbReference type="OrthoDB" id="9785276at2"/>
<dbReference type="PROSITE" id="PS00624">
    <property type="entry name" value="GMC_OXRED_2"/>
    <property type="match status" value="1"/>
</dbReference>
<evidence type="ECO:0000256" key="1">
    <source>
        <dbReference type="ARBA" id="ARBA00001974"/>
    </source>
</evidence>
<dbReference type="GO" id="GO:0050660">
    <property type="term" value="F:flavin adenine dinucleotide binding"/>
    <property type="evidence" value="ECO:0007669"/>
    <property type="project" value="InterPro"/>
</dbReference>
<dbReference type="Pfam" id="PF05199">
    <property type="entry name" value="GMC_oxred_C"/>
    <property type="match status" value="1"/>
</dbReference>
<evidence type="ECO:0000259" key="7">
    <source>
        <dbReference type="PROSITE" id="PS00624"/>
    </source>
</evidence>
<comment type="caution">
    <text evidence="8">The sequence shown here is derived from an EMBL/GenBank/DDBJ whole genome shotgun (WGS) entry which is preliminary data.</text>
</comment>
<comment type="similarity">
    <text evidence="2 5">Belongs to the GMC oxidoreductase family.</text>
</comment>
<dbReference type="PROSITE" id="PS00623">
    <property type="entry name" value="GMC_OXRED_1"/>
    <property type="match status" value="1"/>
</dbReference>
<organism evidence="8 9">
    <name type="scientific">Mameliella alba</name>
    <dbReference type="NCBI Taxonomy" id="561184"/>
    <lineage>
        <taxon>Bacteria</taxon>
        <taxon>Pseudomonadati</taxon>
        <taxon>Pseudomonadota</taxon>
        <taxon>Alphaproteobacteria</taxon>
        <taxon>Rhodobacterales</taxon>
        <taxon>Roseobacteraceae</taxon>
        <taxon>Mameliella</taxon>
    </lineage>
</organism>